<feature type="compositionally biased region" description="Basic and acidic residues" evidence="1">
    <location>
        <begin position="22"/>
        <end position="31"/>
    </location>
</feature>
<dbReference type="InterPro" id="IPR003207">
    <property type="entry name" value="Ppandiol/glycerol_DeHydtase_su"/>
</dbReference>
<feature type="region of interest" description="Disordered" evidence="1">
    <location>
        <begin position="22"/>
        <end position="48"/>
    </location>
</feature>
<reference evidence="3" key="1">
    <citation type="submission" date="2016-11" db="EMBL/GenBank/DDBJ databases">
        <authorList>
            <person name="Varghese N."/>
            <person name="Submissions S."/>
        </authorList>
    </citation>
    <scope>NUCLEOTIDE SEQUENCE [LARGE SCALE GENOMIC DNA]</scope>
    <source>
        <strain evidence="3">DSM 18802</strain>
    </source>
</reference>
<proteinExistence type="predicted"/>
<dbReference type="EMBL" id="FRCR01000020">
    <property type="protein sequence ID" value="SHM88535.1"/>
    <property type="molecule type" value="Genomic_DNA"/>
</dbReference>
<dbReference type="STRING" id="447595.SAMN05660826_02249"/>
<accession>A0A1M7MCK2</accession>
<organism evidence="2 3">
    <name type="scientific">Caldanaerovirga acetigignens</name>
    <dbReference type="NCBI Taxonomy" id="447595"/>
    <lineage>
        <taxon>Bacteria</taxon>
        <taxon>Bacillati</taxon>
        <taxon>Bacillota</taxon>
        <taxon>Clostridia</taxon>
        <taxon>Thermosediminibacterales</taxon>
        <taxon>Thermosediminibacteraceae</taxon>
        <taxon>Caldanaerovirga</taxon>
    </lineage>
</organism>
<dbReference type="AlphaFoldDB" id="A0A1M7MCK2"/>
<protein>
    <submittedName>
        <fullName evidence="2">Propanediol dehydratase small subunit</fullName>
    </submittedName>
</protein>
<dbReference type="RefSeq" id="WP_073258485.1">
    <property type="nucleotide sequence ID" value="NZ_FRCR01000020.1"/>
</dbReference>
<evidence type="ECO:0000256" key="1">
    <source>
        <dbReference type="SAM" id="MobiDB-lite"/>
    </source>
</evidence>
<dbReference type="InterPro" id="IPR036091">
    <property type="entry name" value="Prodiol/glycerol_DeHase__sf_su"/>
</dbReference>
<evidence type="ECO:0000313" key="2">
    <source>
        <dbReference type="EMBL" id="SHM88535.1"/>
    </source>
</evidence>
<dbReference type="OrthoDB" id="3732589at2"/>
<dbReference type="SUPFAM" id="SSF47148">
    <property type="entry name" value="Diol dehydratase, gamma subunit"/>
    <property type="match status" value="1"/>
</dbReference>
<sequence length="174" mass="19951">MIDEKALEEIVRQVLQELGSKKEEVKTEQKKCSGGYGLDPKKDYPLSQKRPELLKSATGKRFTDITLEEVVNGNVKPDDLRISPETLLMQAEIAEKVGRKQFANNLRRAAELTRVPDERILEIYNALRPYRSTKEELLAIADELENKYNAPICAAFVREAADVYERRKRLKGME</sequence>
<evidence type="ECO:0000313" key="3">
    <source>
        <dbReference type="Proteomes" id="UP000184375"/>
    </source>
</evidence>
<name>A0A1M7MCK2_9FIRM</name>
<keyword evidence="3" id="KW-1185">Reference proteome</keyword>
<gene>
    <name evidence="2" type="ORF">SAMN05660826_02249</name>
</gene>
<feature type="compositionally biased region" description="Basic and acidic residues" evidence="1">
    <location>
        <begin position="39"/>
        <end position="48"/>
    </location>
</feature>
<dbReference type="Gene3D" id="1.10.1510.20">
    <property type="entry name" value="Propanediol/glycerol dehydratase, small subunit"/>
    <property type="match status" value="1"/>
</dbReference>
<dbReference type="Proteomes" id="UP000184375">
    <property type="component" value="Unassembled WGS sequence"/>
</dbReference>
<dbReference type="Pfam" id="PF02287">
    <property type="entry name" value="Dehydratase_SU"/>
    <property type="match status" value="1"/>
</dbReference>
<dbReference type="PIRSF" id="PIRSF018505">
    <property type="entry name" value="Prpndl_dhdrts_sm"/>
    <property type="match status" value="1"/>
</dbReference>
<dbReference type="NCBIfam" id="NF011972">
    <property type="entry name" value="PRK15443.1-3"/>
    <property type="match status" value="1"/>
</dbReference>